<dbReference type="PROSITE" id="PS51569">
    <property type="entry name" value="DOT1"/>
    <property type="match status" value="1"/>
</dbReference>
<dbReference type="SUPFAM" id="SSF55347">
    <property type="entry name" value="Glyceraldehyde-3-phosphate dehydrogenase-like, C-terminal domain"/>
    <property type="match status" value="1"/>
</dbReference>
<feature type="region of interest" description="Disordered" evidence="9">
    <location>
        <begin position="1018"/>
        <end position="1054"/>
    </location>
</feature>
<dbReference type="GO" id="GO:0050661">
    <property type="term" value="F:NADP binding"/>
    <property type="evidence" value="ECO:0007669"/>
    <property type="project" value="InterPro"/>
</dbReference>
<comment type="subcellular location">
    <subcellularLocation>
        <location evidence="7">Nucleus</location>
    </subcellularLocation>
</comment>
<feature type="compositionally biased region" description="Basic residues" evidence="9">
    <location>
        <begin position="509"/>
        <end position="525"/>
    </location>
</feature>
<proteinExistence type="inferred from homology"/>
<dbReference type="UniPathway" id="UPA00115">
    <property type="reaction ID" value="UER00408"/>
</dbReference>
<feature type="compositionally biased region" description="Basic and acidic residues" evidence="9">
    <location>
        <begin position="625"/>
        <end position="636"/>
    </location>
</feature>
<evidence type="ECO:0000313" key="13">
    <source>
        <dbReference type="EMBL" id="RLN32443.1"/>
    </source>
</evidence>
<dbReference type="Pfam" id="PF08123">
    <property type="entry name" value="DOT1"/>
    <property type="match status" value="1"/>
</dbReference>
<dbReference type="GO" id="GO:0140956">
    <property type="term" value="F:histone H3K79 trimethyltransferase activity"/>
    <property type="evidence" value="ECO:0007669"/>
    <property type="project" value="UniProtKB-EC"/>
</dbReference>
<feature type="compositionally biased region" description="Low complexity" evidence="9">
    <location>
        <begin position="590"/>
        <end position="623"/>
    </location>
</feature>
<sequence length="1054" mass="118475">MSLSNSNSNEQLPTVDEHHACEYLGTALTIFVIGASGDLAKKKTYPSLFALYVMGYLPEHVVIVGYARSPKNDVDFRAQIAPWIKPKNSEYEAKKEAFLNKLIYRSGAYDSAEDVGKVSKEMEALEEAKGSSVINRLFYFAIPPSVFVPIGTSIKKAALTTRGWNRLIVEKPFGHDLSSFNKLSADMGALYGEDEIYRIDHYLGKEMVQNLLILRFANAIYEPIWNRNYISSVTITFKEDIGTQGRGGYFDSYGIIRDVMQNHLLQVLSLVAMEPPARAAGKDYSNYIRDEKVKVLNCIEPIKLENTVLGQYQGDKERNEPGYLEDPTVPKGSVTPTFATTVMYVNNPRWAGVPFIMKAGKALNERKGEIRVQFKAPPGAEHMFPGVKIPVQELVMRLQPDEAVYIKMNVKSPGLQTKAISSELDLSYAERYEGAEVPDAYTRLILDVLRGKQAAFVRDDELRAAWTIFTPLLDEIEGQKVKPLPYAFGSRGPKESDELVNKVGFQYHHANRKGPRSAEHRKFKRPHELSPGAVVSTSFEAFDAKPTTYTWNTSQGTDDALPPVINEEIAANETSTTAEESVNKLETMDASDVASSVPSSPRATASSSSDGETTALLQHAQQLQRKKDTMKSIKEDQEQEEQELRRSRRKRRPVELLSPSEELPHSKSPNKRRIISAKNEMVEILIRARPAVQVTAVARAAAAKKEEKKKRTQPLVKRKKNTPKKEKETRVILSPVQDEKKKTPLKKRSSKARRSLEPAYSYESQTEYVSNLIAELYEEQEQDDRGMYNISRDTVVTETSTCKRSQEVQDLSMEEFRRLMTYGEVSVESVSSTILPFLRLGEEDVFFDLGCGTGKILVQAALQTPCKTTIGIELMQNRVQEGEKALARLEERDIPILRGKRIEVLQGDICEPPDEAGLMNATVVFINNVMFGPVLMLKVMALLKDMRKLKRVVMLRKICERHGNEKCTRAGNYCIDYVHPPEEAEIDVSWADKTSVYLYESLEYSLGELRRQMINMQSPTVQSPTPKGKGKKQSSHVPPVSHADFEAKLDAVAS</sequence>
<dbReference type="HAMAP" id="MF_00966">
    <property type="entry name" value="G6PD"/>
    <property type="match status" value="1"/>
</dbReference>
<dbReference type="EC" id="2.1.1.360" evidence="7"/>
<dbReference type="InterPro" id="IPR001282">
    <property type="entry name" value="G6P_DH"/>
</dbReference>
<dbReference type="EC" id="1.1.1.49" evidence="8"/>
<dbReference type="Gene3D" id="3.40.50.720">
    <property type="entry name" value="NAD(P)-binding Rossmann-like Domain"/>
    <property type="match status" value="1"/>
</dbReference>
<keyword evidence="4 8" id="KW-0521">NADP</keyword>
<dbReference type="PANTHER" id="PTHR23429">
    <property type="entry name" value="GLUCOSE-6-PHOSPHATE 1-DEHYDROGENASE G6PD"/>
    <property type="match status" value="1"/>
</dbReference>
<dbReference type="Proteomes" id="UP000285883">
    <property type="component" value="Unassembled WGS sequence"/>
</dbReference>
<keyword evidence="7" id="KW-0808">Transferase</keyword>
<keyword evidence="3 8" id="KW-0313">Glucose metabolism</keyword>
<protein>
    <recommendedName>
        <fullName evidence="7 8">Multifunctional fusion protein</fullName>
    </recommendedName>
    <domain>
        <recommendedName>
            <fullName evidence="7">Histone-lysine N-methyltransferase, H3 lysine-79 specific</fullName>
            <ecNumber evidence="7">2.1.1.360</ecNumber>
        </recommendedName>
        <alternativeName>
            <fullName evidence="7">Histone H3-K79 methyltransferase</fullName>
        </alternativeName>
    </domain>
    <domain>
        <recommendedName>
            <fullName evidence="8">Glucose-6-phosphate 1-dehydrogenase</fullName>
            <ecNumber evidence="8">1.1.1.49</ecNumber>
        </recommendedName>
    </domain>
</protein>
<dbReference type="EMBL" id="MAYM02000825">
    <property type="protein sequence ID" value="RLN32443.1"/>
    <property type="molecule type" value="Genomic_DNA"/>
</dbReference>
<dbReference type="PROSITE" id="PS00069">
    <property type="entry name" value="G6P_DEHYDROGENASE"/>
    <property type="match status" value="1"/>
</dbReference>
<reference evidence="11" key="1">
    <citation type="journal article" date="2015" name="Genom Data">
        <title>Genome sequences of six Phytophthora species associated with forests in New Zealand.</title>
        <authorList>
            <person name="Studholme D.J."/>
            <person name="McDougal R.L."/>
            <person name="Sambles C."/>
            <person name="Hansen E."/>
            <person name="Hardy G."/>
            <person name="Grant M."/>
            <person name="Ganley R.J."/>
            <person name="Williams N.M."/>
        </authorList>
    </citation>
    <scope>NUCLEOTIDE SEQUENCE</scope>
    <source>
        <strain evidence="11">NZFS 2646</strain>
        <strain evidence="12">NZFS 3630</strain>
    </source>
</reference>
<comment type="pathway">
    <text evidence="1 8">Carbohydrate degradation; pentose phosphate pathway; D-ribulose 5-phosphate from D-glucose 6-phosphate (oxidative stage): step 1/3.</text>
</comment>
<evidence type="ECO:0000313" key="12">
    <source>
        <dbReference type="EMBL" id="KAG2521219.1"/>
    </source>
</evidence>
<comment type="catalytic activity">
    <reaction evidence="8">
        <text>D-glucose 6-phosphate + NADP(+) = 6-phospho-D-glucono-1,5-lactone + NADPH + H(+)</text>
        <dbReference type="Rhea" id="RHEA:15841"/>
        <dbReference type="ChEBI" id="CHEBI:15378"/>
        <dbReference type="ChEBI" id="CHEBI:57783"/>
        <dbReference type="ChEBI" id="CHEBI:57955"/>
        <dbReference type="ChEBI" id="CHEBI:58349"/>
        <dbReference type="ChEBI" id="CHEBI:61548"/>
        <dbReference type="EC" id="1.1.1.49"/>
    </reaction>
</comment>
<evidence type="ECO:0000256" key="5">
    <source>
        <dbReference type="ARBA" id="ARBA00023002"/>
    </source>
</evidence>
<dbReference type="EMBL" id="JPWU03000257">
    <property type="protein sequence ID" value="KAG2521219.1"/>
    <property type="molecule type" value="Genomic_DNA"/>
</dbReference>
<dbReference type="InterPro" id="IPR025789">
    <property type="entry name" value="DOT1_dom"/>
</dbReference>
<evidence type="ECO:0000313" key="15">
    <source>
        <dbReference type="Proteomes" id="UP000285624"/>
    </source>
</evidence>
<name>A0A3R7ILN0_9STRA</name>
<keyword evidence="7" id="KW-0156">Chromatin regulator</keyword>
<dbReference type="Proteomes" id="UP000285624">
    <property type="component" value="Unassembled WGS sequence"/>
</dbReference>
<feature type="compositionally biased region" description="Basic residues" evidence="9">
    <location>
        <begin position="743"/>
        <end position="753"/>
    </location>
</feature>
<dbReference type="STRING" id="325452.A0A3R7ILN0"/>
<comment type="catalytic activity">
    <reaction evidence="7">
        <text>L-lysyl(79)-[histone H3] + 3 S-adenosyl-L-methionine = N(6),N(6),N(6)-trimethyl-L-lysyl(79)-[histone H3] + 3 S-adenosyl-L-homocysteine + 3 H(+)</text>
        <dbReference type="Rhea" id="RHEA:60328"/>
        <dbReference type="Rhea" id="RHEA-COMP:15549"/>
        <dbReference type="Rhea" id="RHEA-COMP:15552"/>
        <dbReference type="ChEBI" id="CHEBI:15378"/>
        <dbReference type="ChEBI" id="CHEBI:29969"/>
        <dbReference type="ChEBI" id="CHEBI:57856"/>
        <dbReference type="ChEBI" id="CHEBI:59789"/>
        <dbReference type="ChEBI" id="CHEBI:61961"/>
        <dbReference type="EC" id="2.1.1.360"/>
    </reaction>
</comment>
<evidence type="ECO:0000256" key="1">
    <source>
        <dbReference type="ARBA" id="ARBA00004937"/>
    </source>
</evidence>
<feature type="compositionally biased region" description="Basic and acidic residues" evidence="9">
    <location>
        <begin position="1043"/>
        <end position="1054"/>
    </location>
</feature>
<dbReference type="Gene3D" id="3.30.360.10">
    <property type="entry name" value="Dihydrodipicolinate Reductase, domain 2"/>
    <property type="match status" value="1"/>
</dbReference>
<dbReference type="Proteomes" id="UP000785171">
    <property type="component" value="Unassembled WGS sequence"/>
</dbReference>
<evidence type="ECO:0000256" key="3">
    <source>
        <dbReference type="ARBA" id="ARBA00022526"/>
    </source>
</evidence>
<dbReference type="AlphaFoldDB" id="A0A3R7ILN0"/>
<comment type="miscellaneous">
    <text evidence="7">In contrast to other lysine histone methyltransferases, it does not contain a SET domain, suggesting the existence of another mechanism for methylation of lysine residues of histones.</text>
</comment>
<keyword evidence="5 8" id="KW-0560">Oxidoreductase</keyword>
<dbReference type="Gene3D" id="3.40.50.150">
    <property type="entry name" value="Vaccinia Virus protein VP39"/>
    <property type="match status" value="1"/>
</dbReference>
<dbReference type="InterPro" id="IPR029063">
    <property type="entry name" value="SAM-dependent_MTases_sf"/>
</dbReference>
<dbReference type="PRINTS" id="PR00079">
    <property type="entry name" value="G6PDHDRGNASE"/>
</dbReference>
<reference evidence="11" key="3">
    <citation type="submission" date="2020-06" db="EMBL/GenBank/DDBJ databases">
        <authorList>
            <person name="Studholme D.J."/>
        </authorList>
    </citation>
    <scope>NUCLEOTIDE SEQUENCE</scope>
    <source>
        <strain evidence="11">NZFS 2646</strain>
        <strain evidence="12">NZFS 3630</strain>
    </source>
</reference>
<dbReference type="InterPro" id="IPR019796">
    <property type="entry name" value="G6P_DH_AS"/>
</dbReference>
<keyword evidence="7" id="KW-0489">Methyltransferase</keyword>
<dbReference type="Pfam" id="PF02781">
    <property type="entry name" value="G6PD_C"/>
    <property type="match status" value="1"/>
</dbReference>
<dbReference type="InterPro" id="IPR022675">
    <property type="entry name" value="G6P_DH_C"/>
</dbReference>
<keyword evidence="6 8" id="KW-0119">Carbohydrate metabolism</keyword>
<evidence type="ECO:0000259" key="10">
    <source>
        <dbReference type="PROSITE" id="PS51569"/>
    </source>
</evidence>
<gene>
    <name evidence="13" type="ORF">BBI17_007193</name>
    <name evidence="14" type="ORF">BBO99_00007237</name>
    <name evidence="11" type="ORF">JM16_006779</name>
    <name evidence="12" type="ORF">JM18_006687</name>
</gene>
<evidence type="ECO:0000256" key="9">
    <source>
        <dbReference type="SAM" id="MobiDB-lite"/>
    </source>
</evidence>
<dbReference type="PANTHER" id="PTHR23429:SF0">
    <property type="entry name" value="GLUCOSE-6-PHOSPHATE 1-DEHYDROGENASE"/>
    <property type="match status" value="1"/>
</dbReference>
<comment type="function">
    <text evidence="7">Histone methyltransferase that specifically trimethylates histone H3 to form H3K79me3. This methylation is required for telomere silencing and for the pachytene checkpoint during the meiotic cell cycle by allowing the recruitment of RAD9 to double strand breaks. Nucleosomes are preferred as substrate compared to free histone.</text>
</comment>
<dbReference type="SUPFAM" id="SSF53335">
    <property type="entry name" value="S-adenosyl-L-methionine-dependent methyltransferases"/>
    <property type="match status" value="1"/>
</dbReference>
<dbReference type="EMBL" id="MBDN02000287">
    <property type="protein sequence ID" value="RLN76835.1"/>
    <property type="molecule type" value="Genomic_DNA"/>
</dbReference>
<dbReference type="GO" id="GO:0009051">
    <property type="term" value="P:pentose-phosphate shunt, oxidative branch"/>
    <property type="evidence" value="ECO:0007669"/>
    <property type="project" value="TreeGrafter"/>
</dbReference>
<accession>A0A3R7ILN0</accession>
<dbReference type="NCBIfam" id="TIGR00871">
    <property type="entry name" value="zwf"/>
    <property type="match status" value="1"/>
</dbReference>
<dbReference type="GO" id="GO:0006006">
    <property type="term" value="P:glucose metabolic process"/>
    <property type="evidence" value="ECO:0007669"/>
    <property type="project" value="UniProtKB-KW"/>
</dbReference>
<evidence type="ECO:0000256" key="7">
    <source>
        <dbReference type="RuleBase" id="RU271113"/>
    </source>
</evidence>
<dbReference type="InterPro" id="IPR036291">
    <property type="entry name" value="NAD(P)-bd_dom_sf"/>
</dbReference>
<evidence type="ECO:0000313" key="16">
    <source>
        <dbReference type="Proteomes" id="UP000285883"/>
    </source>
</evidence>
<evidence type="ECO:0000313" key="11">
    <source>
        <dbReference type="EMBL" id="KAG2520283.1"/>
    </source>
</evidence>
<comment type="caution">
    <text evidence="13">The sequence shown here is derived from an EMBL/GenBank/DDBJ whole genome shotgun (WGS) entry which is preliminary data.</text>
</comment>
<evidence type="ECO:0000256" key="8">
    <source>
        <dbReference type="RuleBase" id="RU362120"/>
    </source>
</evidence>
<feature type="region of interest" description="Disordered" evidence="9">
    <location>
        <begin position="588"/>
        <end position="674"/>
    </location>
</feature>
<keyword evidence="7" id="KW-0949">S-adenosyl-L-methionine</keyword>
<dbReference type="EMBL" id="JPWV03000246">
    <property type="protein sequence ID" value="KAG2520283.1"/>
    <property type="molecule type" value="Genomic_DNA"/>
</dbReference>
<comment type="function">
    <text evidence="8">Catalyzes the rate-limiting step of the oxidative pentose-phosphate pathway, which represents a route for the dissimilation of carbohydrates besides glycolysis.</text>
</comment>
<evidence type="ECO:0000256" key="2">
    <source>
        <dbReference type="ARBA" id="ARBA00009975"/>
    </source>
</evidence>
<dbReference type="Pfam" id="PF00479">
    <property type="entry name" value="G6PD_N"/>
    <property type="match status" value="1"/>
</dbReference>
<dbReference type="CDD" id="cd02440">
    <property type="entry name" value="AdoMet_MTases"/>
    <property type="match status" value="1"/>
</dbReference>
<feature type="domain" description="DOT1" evidence="10">
    <location>
        <begin position="690"/>
        <end position="1015"/>
    </location>
</feature>
<feature type="region of interest" description="Disordered" evidence="9">
    <location>
        <begin position="702"/>
        <end position="759"/>
    </location>
</feature>
<dbReference type="Proteomes" id="UP000792063">
    <property type="component" value="Unassembled WGS sequence"/>
</dbReference>
<organism evidence="13 16">
    <name type="scientific">Phytophthora kernoviae</name>
    <dbReference type="NCBI Taxonomy" id="325452"/>
    <lineage>
        <taxon>Eukaryota</taxon>
        <taxon>Sar</taxon>
        <taxon>Stramenopiles</taxon>
        <taxon>Oomycota</taxon>
        <taxon>Peronosporomycetes</taxon>
        <taxon>Peronosporales</taxon>
        <taxon>Peronosporaceae</taxon>
        <taxon>Phytophthora</taxon>
    </lineage>
</organism>
<comment type="similarity">
    <text evidence="7">Belongs to the class I-like SAM-binding methyltransferase superfamily. DOT1 family.</text>
</comment>
<comment type="similarity">
    <text evidence="2 8">Belongs to the glucose-6-phosphate dehydrogenase family.</text>
</comment>
<reference evidence="15 16" key="2">
    <citation type="submission" date="2018-07" db="EMBL/GenBank/DDBJ databases">
        <title>Genome sequencing of oomycete isolates from Chile give support for New Zealand origin for Phytophthora kernoviae and make available the first Nothophytophthora sp. genome.</title>
        <authorList>
            <person name="Studholme D.J."/>
            <person name="Sanfuentes E."/>
            <person name="Panda P."/>
            <person name="Hill R."/>
            <person name="Sambles C."/>
            <person name="Grant M."/>
            <person name="Williams N.M."/>
            <person name="Mcdougal R.L."/>
        </authorList>
    </citation>
    <scope>NUCLEOTIDE SEQUENCE [LARGE SCALE GENOMIC DNA]</scope>
    <source>
        <strain evidence="13">Chile2</strain>
        <strain evidence="14">Chile4</strain>
    </source>
</reference>
<dbReference type="SUPFAM" id="SSF51735">
    <property type="entry name" value="NAD(P)-binding Rossmann-fold domains"/>
    <property type="match status" value="1"/>
</dbReference>
<keyword evidence="7" id="KW-0539">Nucleus</keyword>
<keyword evidence="15" id="KW-1185">Reference proteome</keyword>
<feature type="compositionally biased region" description="Basic residues" evidence="9">
    <location>
        <begin position="707"/>
        <end position="722"/>
    </location>
</feature>
<evidence type="ECO:0000256" key="4">
    <source>
        <dbReference type="ARBA" id="ARBA00022857"/>
    </source>
</evidence>
<dbReference type="InterPro" id="IPR022674">
    <property type="entry name" value="G6P_DH_NAD-bd"/>
</dbReference>
<dbReference type="GO" id="GO:0005634">
    <property type="term" value="C:nucleus"/>
    <property type="evidence" value="ECO:0007669"/>
    <property type="project" value="UniProtKB-SubCell"/>
</dbReference>
<evidence type="ECO:0000256" key="6">
    <source>
        <dbReference type="ARBA" id="ARBA00023277"/>
    </source>
</evidence>
<dbReference type="GO" id="GO:0032259">
    <property type="term" value="P:methylation"/>
    <property type="evidence" value="ECO:0007669"/>
    <property type="project" value="UniProtKB-KW"/>
</dbReference>
<evidence type="ECO:0000313" key="14">
    <source>
        <dbReference type="EMBL" id="RLN76835.1"/>
    </source>
</evidence>
<feature type="region of interest" description="Disordered" evidence="9">
    <location>
        <begin position="509"/>
        <end position="528"/>
    </location>
</feature>
<dbReference type="GO" id="GO:0004345">
    <property type="term" value="F:glucose-6-phosphate dehydrogenase activity"/>
    <property type="evidence" value="ECO:0007669"/>
    <property type="project" value="UniProtKB-EC"/>
</dbReference>